<evidence type="ECO:0000313" key="2">
    <source>
        <dbReference type="EMBL" id="GAA4235963.1"/>
    </source>
</evidence>
<accession>A0ABP8C9B4</accession>
<proteinExistence type="predicted"/>
<comment type="caution">
    <text evidence="2">The sequence shown here is derived from an EMBL/GenBank/DDBJ whole genome shotgun (WGS) entry which is preliminary data.</text>
</comment>
<protein>
    <submittedName>
        <fullName evidence="2">Uncharacterized protein</fullName>
    </submittedName>
</protein>
<feature type="compositionally biased region" description="Polar residues" evidence="1">
    <location>
        <begin position="50"/>
        <end position="67"/>
    </location>
</feature>
<reference evidence="3" key="1">
    <citation type="journal article" date="2019" name="Int. J. Syst. Evol. Microbiol.">
        <title>The Global Catalogue of Microorganisms (GCM) 10K type strain sequencing project: providing services to taxonomists for standard genome sequencing and annotation.</title>
        <authorList>
            <consortium name="The Broad Institute Genomics Platform"/>
            <consortium name="The Broad Institute Genome Sequencing Center for Infectious Disease"/>
            <person name="Wu L."/>
            <person name="Ma J."/>
        </authorList>
    </citation>
    <scope>NUCLEOTIDE SEQUENCE [LARGE SCALE GENOMIC DNA]</scope>
    <source>
        <strain evidence="3">JCM 17440</strain>
    </source>
</reference>
<feature type="region of interest" description="Disordered" evidence="1">
    <location>
        <begin position="25"/>
        <end position="76"/>
    </location>
</feature>
<evidence type="ECO:0000313" key="3">
    <source>
        <dbReference type="Proteomes" id="UP001501710"/>
    </source>
</evidence>
<gene>
    <name evidence="2" type="ORF">GCM10022254_44440</name>
</gene>
<name>A0ABP8C9B4_9ACTN</name>
<evidence type="ECO:0000256" key="1">
    <source>
        <dbReference type="SAM" id="MobiDB-lite"/>
    </source>
</evidence>
<dbReference type="Proteomes" id="UP001501710">
    <property type="component" value="Unassembled WGS sequence"/>
</dbReference>
<keyword evidence="3" id="KW-1185">Reference proteome</keyword>
<organism evidence="2 3">
    <name type="scientific">Actinomadura meridiana</name>
    <dbReference type="NCBI Taxonomy" id="559626"/>
    <lineage>
        <taxon>Bacteria</taxon>
        <taxon>Bacillati</taxon>
        <taxon>Actinomycetota</taxon>
        <taxon>Actinomycetes</taxon>
        <taxon>Streptosporangiales</taxon>
        <taxon>Thermomonosporaceae</taxon>
        <taxon>Actinomadura</taxon>
    </lineage>
</organism>
<dbReference type="EMBL" id="BAABAS010000015">
    <property type="protein sequence ID" value="GAA4235963.1"/>
    <property type="molecule type" value="Genomic_DNA"/>
</dbReference>
<sequence>MTNSCPTFSRTLIFATRPGIQASGAGAALAVEPDEPGERGEPDRADDDPSSQPAVSATGNVTASAAANASGRVERT</sequence>